<dbReference type="SUPFAM" id="SSF140856">
    <property type="entry name" value="USP8 N-terminal domain-like"/>
    <property type="match status" value="1"/>
</dbReference>
<keyword evidence="3" id="KW-1185">Reference proteome</keyword>
<name>A0A8H7V2P6_9FUNG</name>
<dbReference type="Proteomes" id="UP000603453">
    <property type="component" value="Unassembled WGS sequence"/>
</dbReference>
<feature type="domain" description="USP8 dimerisation" evidence="1">
    <location>
        <begin position="12"/>
        <end position="85"/>
    </location>
</feature>
<reference evidence="2" key="1">
    <citation type="submission" date="2020-12" db="EMBL/GenBank/DDBJ databases">
        <title>Metabolic potential, ecology and presence of endohyphal bacteria is reflected in genomic diversity of Mucoromycotina.</title>
        <authorList>
            <person name="Muszewska A."/>
            <person name="Okrasinska A."/>
            <person name="Steczkiewicz K."/>
            <person name="Drgas O."/>
            <person name="Orlowska M."/>
            <person name="Perlinska-Lenart U."/>
            <person name="Aleksandrzak-Piekarczyk T."/>
            <person name="Szatraj K."/>
            <person name="Zielenkiewicz U."/>
            <person name="Pilsyk S."/>
            <person name="Malc E."/>
            <person name="Mieczkowski P."/>
            <person name="Kruszewska J.S."/>
            <person name="Biernat P."/>
            <person name="Pawlowska J."/>
        </authorList>
    </citation>
    <scope>NUCLEOTIDE SEQUENCE</scope>
    <source>
        <strain evidence="2">WA0000017839</strain>
    </source>
</reference>
<comment type="caution">
    <text evidence="2">The sequence shown here is derived from an EMBL/GenBank/DDBJ whole genome shotgun (WGS) entry which is preliminary data.</text>
</comment>
<proteinExistence type="predicted"/>
<sequence>MSPSSSSSKAPKSITELNLLARVHTDPCIPTDIYVNSANLLLKQARIYLKEENEEQAYVYYLKYINLLLNELSLRPGFNDSDQMVVKVDR</sequence>
<dbReference type="Pfam" id="PF08969">
    <property type="entry name" value="USP8_dimer"/>
    <property type="match status" value="1"/>
</dbReference>
<evidence type="ECO:0000313" key="2">
    <source>
        <dbReference type="EMBL" id="KAG2203272.1"/>
    </source>
</evidence>
<dbReference type="InterPro" id="IPR015063">
    <property type="entry name" value="USP8_dimer"/>
</dbReference>
<evidence type="ECO:0000313" key="3">
    <source>
        <dbReference type="Proteomes" id="UP000603453"/>
    </source>
</evidence>
<evidence type="ECO:0000259" key="1">
    <source>
        <dbReference type="Pfam" id="PF08969"/>
    </source>
</evidence>
<dbReference type="AlphaFoldDB" id="A0A8H7V2P6"/>
<protein>
    <recommendedName>
        <fullName evidence="1">USP8 dimerisation domain-containing protein</fullName>
    </recommendedName>
</protein>
<accession>A0A8H7V2P6</accession>
<dbReference type="OrthoDB" id="3640at2759"/>
<dbReference type="EMBL" id="JAEPRD010000053">
    <property type="protein sequence ID" value="KAG2203272.1"/>
    <property type="molecule type" value="Genomic_DNA"/>
</dbReference>
<dbReference type="Gene3D" id="1.20.58.80">
    <property type="entry name" value="Phosphotransferase system, lactose/cellobiose-type IIA subunit"/>
    <property type="match status" value="1"/>
</dbReference>
<organism evidence="2 3">
    <name type="scientific">Mucor saturninus</name>
    <dbReference type="NCBI Taxonomy" id="64648"/>
    <lineage>
        <taxon>Eukaryota</taxon>
        <taxon>Fungi</taxon>
        <taxon>Fungi incertae sedis</taxon>
        <taxon>Mucoromycota</taxon>
        <taxon>Mucoromycotina</taxon>
        <taxon>Mucoromycetes</taxon>
        <taxon>Mucorales</taxon>
        <taxon>Mucorineae</taxon>
        <taxon>Mucoraceae</taxon>
        <taxon>Mucor</taxon>
    </lineage>
</organism>
<gene>
    <name evidence="2" type="ORF">INT47_000192</name>
</gene>